<comment type="similarity">
    <text evidence="1">Belongs to the 'GDXG' lipolytic enzyme family.</text>
</comment>
<dbReference type="InterPro" id="IPR029058">
    <property type="entry name" value="AB_hydrolase_fold"/>
</dbReference>
<keyword evidence="2" id="KW-0378">Hydrolase</keyword>
<dbReference type="EMBL" id="CM000849">
    <property type="protein sequence ID" value="KRH09176.1"/>
    <property type="molecule type" value="Genomic_DNA"/>
</dbReference>
<dbReference type="HOGENOM" id="CLU_1091579_0_0_1"/>
<evidence type="ECO:0000313" key="5">
    <source>
        <dbReference type="EMBL" id="KRH09176.1"/>
    </source>
</evidence>
<dbReference type="EnsemblPlants" id="KRH09176">
    <property type="protein sequence ID" value="KRH09176"/>
    <property type="gene ID" value="GLYMA_16G201000"/>
</dbReference>
<reference evidence="5" key="3">
    <citation type="submission" date="2018-07" db="EMBL/GenBank/DDBJ databases">
        <title>WGS assembly of Glycine max.</title>
        <authorList>
            <person name="Schmutz J."/>
            <person name="Cannon S."/>
            <person name="Schlueter J."/>
            <person name="Ma J."/>
            <person name="Mitros T."/>
            <person name="Nelson W."/>
            <person name="Hyten D."/>
            <person name="Song Q."/>
            <person name="Thelen J."/>
            <person name="Cheng J."/>
            <person name="Xu D."/>
            <person name="Hellsten U."/>
            <person name="May G."/>
            <person name="Yu Y."/>
            <person name="Sakurai T."/>
            <person name="Umezawa T."/>
            <person name="Bhattacharyya M."/>
            <person name="Sandhu D."/>
            <person name="Valliyodan B."/>
            <person name="Lindquist E."/>
            <person name="Peto M."/>
            <person name="Grant D."/>
            <person name="Shu S."/>
            <person name="Goodstein D."/>
            <person name="Barry K."/>
            <person name="Futrell-Griggs M."/>
            <person name="Abernathy B."/>
            <person name="Du J."/>
            <person name="Tian Z."/>
            <person name="Zhu L."/>
            <person name="Gill N."/>
            <person name="Joshi T."/>
            <person name="Libault M."/>
            <person name="Sethuraman A."/>
            <person name="Zhang X."/>
            <person name="Shinozaki K."/>
            <person name="Nguyen H."/>
            <person name="Wing R."/>
            <person name="Cregan P."/>
            <person name="Specht J."/>
            <person name="Grimwood J."/>
            <person name="Rokhsar D."/>
            <person name="Stacey G."/>
            <person name="Shoemaker R."/>
            <person name="Jackson S."/>
        </authorList>
    </citation>
    <scope>NUCLEOTIDE SEQUENCE</scope>
    <source>
        <tissue evidence="5">Callus</tissue>
    </source>
</reference>
<dbReference type="SUPFAM" id="SSF53474">
    <property type="entry name" value="alpha/beta-Hydrolases"/>
    <property type="match status" value="1"/>
</dbReference>
<dbReference type="PROSITE" id="PS01173">
    <property type="entry name" value="LIPASE_GDXG_HIS"/>
    <property type="match status" value="1"/>
</dbReference>
<dbReference type="Pfam" id="PF07859">
    <property type="entry name" value="Abhydrolase_3"/>
    <property type="match status" value="1"/>
</dbReference>
<dbReference type="InParanoid" id="K7MIN9"/>
<reference evidence="6" key="2">
    <citation type="submission" date="2018-02" db="UniProtKB">
        <authorList>
            <consortium name="EnsemblPlants"/>
        </authorList>
    </citation>
    <scope>IDENTIFICATION</scope>
    <source>
        <strain evidence="6">Williams 82</strain>
    </source>
</reference>
<feature type="region of interest" description="Disordered" evidence="3">
    <location>
        <begin position="70"/>
        <end position="89"/>
    </location>
</feature>
<dbReference type="PaxDb" id="3847-GLYMA16G32571.1"/>
<evidence type="ECO:0000256" key="2">
    <source>
        <dbReference type="ARBA" id="ARBA00022801"/>
    </source>
</evidence>
<proteinExistence type="inferred from homology"/>
<dbReference type="AlphaFoldDB" id="K7MIN9"/>
<dbReference type="eggNOG" id="KOG1515">
    <property type="taxonomic scope" value="Eukaryota"/>
</dbReference>
<reference evidence="5 6" key="1">
    <citation type="journal article" date="2010" name="Nature">
        <title>Genome sequence of the palaeopolyploid soybean.</title>
        <authorList>
            <person name="Schmutz J."/>
            <person name="Cannon S.B."/>
            <person name="Schlueter J."/>
            <person name="Ma J."/>
            <person name="Mitros T."/>
            <person name="Nelson W."/>
            <person name="Hyten D.L."/>
            <person name="Song Q."/>
            <person name="Thelen J.J."/>
            <person name="Cheng J."/>
            <person name="Xu D."/>
            <person name="Hellsten U."/>
            <person name="May G.D."/>
            <person name="Yu Y."/>
            <person name="Sakurai T."/>
            <person name="Umezawa T."/>
            <person name="Bhattacharyya M.K."/>
            <person name="Sandhu D."/>
            <person name="Valliyodan B."/>
            <person name="Lindquist E."/>
            <person name="Peto M."/>
            <person name="Grant D."/>
            <person name="Shu S."/>
            <person name="Goodstein D."/>
            <person name="Barry K."/>
            <person name="Futrell-Griggs M."/>
            <person name="Abernathy B."/>
            <person name="Du J."/>
            <person name="Tian Z."/>
            <person name="Zhu L."/>
            <person name="Gill N."/>
            <person name="Joshi T."/>
            <person name="Libault M."/>
            <person name="Sethuraman A."/>
            <person name="Zhang X.-C."/>
            <person name="Shinozaki K."/>
            <person name="Nguyen H.T."/>
            <person name="Wing R.A."/>
            <person name="Cregan P."/>
            <person name="Specht J."/>
            <person name="Grimwood J."/>
            <person name="Rokhsar D."/>
            <person name="Stacey G."/>
            <person name="Shoemaker R.C."/>
            <person name="Jackson S.A."/>
        </authorList>
    </citation>
    <scope>NUCLEOTIDE SEQUENCE [LARGE SCALE GENOMIC DNA]</scope>
    <source>
        <strain evidence="6">cv. Williams 82</strain>
        <tissue evidence="5">Callus</tissue>
    </source>
</reference>
<accession>K7MIN9</accession>
<dbReference type="SMR" id="K7MIN9"/>
<dbReference type="InterPro" id="IPR050466">
    <property type="entry name" value="Carboxylest/Gibb_receptor"/>
</dbReference>
<keyword evidence="7" id="KW-1185">Reference proteome</keyword>
<dbReference type="PANTHER" id="PTHR23024:SF473">
    <property type="entry name" value="RECEPTOR GID1, PUTATIVE-RELATED"/>
    <property type="match status" value="1"/>
</dbReference>
<dbReference type="InterPro" id="IPR002168">
    <property type="entry name" value="Lipase_GDXG_HIS_AS"/>
</dbReference>
<organism evidence="6">
    <name type="scientific">Glycine max</name>
    <name type="common">Soybean</name>
    <name type="synonym">Glycine hispida</name>
    <dbReference type="NCBI Taxonomy" id="3847"/>
    <lineage>
        <taxon>Eukaryota</taxon>
        <taxon>Viridiplantae</taxon>
        <taxon>Streptophyta</taxon>
        <taxon>Embryophyta</taxon>
        <taxon>Tracheophyta</taxon>
        <taxon>Spermatophyta</taxon>
        <taxon>Magnoliopsida</taxon>
        <taxon>eudicotyledons</taxon>
        <taxon>Gunneridae</taxon>
        <taxon>Pentapetalae</taxon>
        <taxon>rosids</taxon>
        <taxon>fabids</taxon>
        <taxon>Fabales</taxon>
        <taxon>Fabaceae</taxon>
        <taxon>Papilionoideae</taxon>
        <taxon>50 kb inversion clade</taxon>
        <taxon>NPAAA clade</taxon>
        <taxon>indigoferoid/millettioid clade</taxon>
        <taxon>Phaseoleae</taxon>
        <taxon>Glycine</taxon>
        <taxon>Glycine subgen. Soja</taxon>
    </lineage>
</organism>
<evidence type="ECO:0000313" key="7">
    <source>
        <dbReference type="Proteomes" id="UP000008827"/>
    </source>
</evidence>
<dbReference type="InterPro" id="IPR013094">
    <property type="entry name" value="AB_hydrolase_3"/>
</dbReference>
<protein>
    <recommendedName>
        <fullName evidence="4">Alpha/beta hydrolase fold-3 domain-containing protein</fullName>
    </recommendedName>
</protein>
<evidence type="ECO:0000256" key="3">
    <source>
        <dbReference type="SAM" id="MobiDB-lite"/>
    </source>
</evidence>
<feature type="compositionally biased region" description="Pro residues" evidence="3">
    <location>
        <begin position="79"/>
        <end position="89"/>
    </location>
</feature>
<dbReference type="STRING" id="3847.K7MIN9"/>
<gene>
    <name evidence="5" type="ORF">GLYMA_16G201000</name>
</gene>
<feature type="domain" description="Alpha/beta hydrolase fold-3" evidence="4">
    <location>
        <begin position="129"/>
        <end position="245"/>
    </location>
</feature>
<evidence type="ECO:0000313" key="6">
    <source>
        <dbReference type="EnsemblPlants" id="KRH09176"/>
    </source>
</evidence>
<dbReference type="Gramene" id="KRH09176">
    <property type="protein sequence ID" value="KRH09176"/>
    <property type="gene ID" value="GLYMA_16G201000"/>
</dbReference>
<dbReference type="Gene3D" id="3.40.50.1820">
    <property type="entry name" value="alpha/beta hydrolase"/>
    <property type="match status" value="1"/>
</dbReference>
<evidence type="ECO:0000256" key="1">
    <source>
        <dbReference type="ARBA" id="ARBA00010515"/>
    </source>
</evidence>
<evidence type="ECO:0000259" key="4">
    <source>
        <dbReference type="Pfam" id="PF07859"/>
    </source>
</evidence>
<dbReference type="PANTHER" id="PTHR23024">
    <property type="entry name" value="ARYLACETAMIDE DEACETYLASE"/>
    <property type="match status" value="1"/>
</dbReference>
<dbReference type="GO" id="GO:0016787">
    <property type="term" value="F:hydrolase activity"/>
    <property type="evidence" value="ECO:0007669"/>
    <property type="project" value="UniProtKB-KW"/>
</dbReference>
<dbReference type="OMA" id="NSQKSTW"/>
<name>K7MIN9_SOYBN</name>
<sequence length="255" mass="28358">MMIVFKHSTMMPFFSFTHYKSFWRSSIAFAFAFAFFLTFLLIANSLTLQTQSTTIPCNKDPYKELNLIPNPNGTVTRPNKPPQSPPAPDPNLNTLVLSKDLSINQSKSTWARVYLPRVALDHSSKLPLLVFFHGGGFIFLSAASTIFHDFCFNMANDVVAVVASIEYRLAPEHRLPAAYEDAVEALQWIKTNRDDWLTNYVDYSNVFLMGSSAGGNIAYNAGLHAAAVDENQIPKIQGLILVQPFFSGPAGQVRS</sequence>
<dbReference type="Proteomes" id="UP000008827">
    <property type="component" value="Chromosome 16"/>
</dbReference>